<feature type="transmembrane region" description="Helical" evidence="6">
    <location>
        <begin position="161"/>
        <end position="181"/>
    </location>
</feature>
<dbReference type="EMBL" id="JBHSWJ010000002">
    <property type="protein sequence ID" value="MFC6712556.1"/>
    <property type="molecule type" value="Genomic_DNA"/>
</dbReference>
<dbReference type="InterPro" id="IPR001123">
    <property type="entry name" value="LeuE-type"/>
</dbReference>
<dbReference type="Proteomes" id="UP001596356">
    <property type="component" value="Unassembled WGS sequence"/>
</dbReference>
<proteinExistence type="predicted"/>
<keyword evidence="2" id="KW-1003">Cell membrane</keyword>
<evidence type="ECO:0000256" key="4">
    <source>
        <dbReference type="ARBA" id="ARBA00022989"/>
    </source>
</evidence>
<reference evidence="8" key="1">
    <citation type="journal article" date="2019" name="Int. J. Syst. Evol. Microbiol.">
        <title>The Global Catalogue of Microorganisms (GCM) 10K type strain sequencing project: providing services to taxonomists for standard genome sequencing and annotation.</title>
        <authorList>
            <consortium name="The Broad Institute Genomics Platform"/>
            <consortium name="The Broad Institute Genome Sequencing Center for Infectious Disease"/>
            <person name="Wu L."/>
            <person name="Ma J."/>
        </authorList>
    </citation>
    <scope>NUCLEOTIDE SEQUENCE [LARGE SCALE GENOMIC DNA]</scope>
    <source>
        <strain evidence="8">NBRC 106593</strain>
    </source>
</reference>
<gene>
    <name evidence="7" type="ORF">ACFQBT_01285</name>
</gene>
<comment type="caution">
    <text evidence="7">The sequence shown here is derived from an EMBL/GenBank/DDBJ whole genome shotgun (WGS) entry which is preliminary data.</text>
</comment>
<evidence type="ECO:0000313" key="8">
    <source>
        <dbReference type="Proteomes" id="UP001596356"/>
    </source>
</evidence>
<feature type="transmembrane region" description="Helical" evidence="6">
    <location>
        <begin position="193"/>
        <end position="215"/>
    </location>
</feature>
<dbReference type="PANTHER" id="PTHR30086">
    <property type="entry name" value="ARGININE EXPORTER PROTEIN ARGO"/>
    <property type="match status" value="1"/>
</dbReference>
<keyword evidence="3 6" id="KW-0812">Transmembrane</keyword>
<feature type="transmembrane region" description="Helical" evidence="6">
    <location>
        <begin position="36"/>
        <end position="62"/>
    </location>
</feature>
<feature type="transmembrane region" description="Helical" evidence="6">
    <location>
        <begin position="6"/>
        <end position="24"/>
    </location>
</feature>
<organism evidence="7 8">
    <name type="scientific">Branchiibius cervicis</name>
    <dbReference type="NCBI Taxonomy" id="908252"/>
    <lineage>
        <taxon>Bacteria</taxon>
        <taxon>Bacillati</taxon>
        <taxon>Actinomycetota</taxon>
        <taxon>Actinomycetes</taxon>
        <taxon>Micrococcales</taxon>
        <taxon>Dermacoccaceae</taxon>
        <taxon>Branchiibius</taxon>
    </lineage>
</organism>
<keyword evidence="5 6" id="KW-0472">Membrane</keyword>
<dbReference type="RefSeq" id="WP_377820029.1">
    <property type="nucleotide sequence ID" value="NZ_JBHSWJ010000002.1"/>
</dbReference>
<evidence type="ECO:0000256" key="6">
    <source>
        <dbReference type="SAM" id="Phobius"/>
    </source>
</evidence>
<comment type="subcellular location">
    <subcellularLocation>
        <location evidence="1">Cell membrane</location>
        <topology evidence="1">Multi-pass membrane protein</topology>
    </subcellularLocation>
</comment>
<dbReference type="PANTHER" id="PTHR30086:SF20">
    <property type="entry name" value="ARGININE EXPORTER PROTEIN ARGO-RELATED"/>
    <property type="match status" value="1"/>
</dbReference>
<accession>A0ABW2AN91</accession>
<evidence type="ECO:0000256" key="1">
    <source>
        <dbReference type="ARBA" id="ARBA00004651"/>
    </source>
</evidence>
<dbReference type="Pfam" id="PF01810">
    <property type="entry name" value="LysE"/>
    <property type="match status" value="1"/>
</dbReference>
<keyword evidence="4 6" id="KW-1133">Transmembrane helix</keyword>
<evidence type="ECO:0000256" key="3">
    <source>
        <dbReference type="ARBA" id="ARBA00022692"/>
    </source>
</evidence>
<evidence type="ECO:0000256" key="2">
    <source>
        <dbReference type="ARBA" id="ARBA00022475"/>
    </source>
</evidence>
<name>A0ABW2AN91_9MICO</name>
<sequence length="216" mass="22473">MSFYLIGLLTGLSLIVAIGAQNAYILRLGLSEPGRVVAPVVGFCIASDAALIVAGVAGLGVLTARAPWLLTTLRWVGVAWLIGYALLSARRSLAGARAQRAGQGSTDPLTGAAPVPGVNAGPTLFRALLTVAAFTWLNPHVYLDTMLLIGSLANAHPTGRWWVAGGAITASIAWFIALSAGARLLRPLLRRPLTWPVIDGTIAATMGVLALRLALH</sequence>
<evidence type="ECO:0000313" key="7">
    <source>
        <dbReference type="EMBL" id="MFC6712556.1"/>
    </source>
</evidence>
<evidence type="ECO:0000256" key="5">
    <source>
        <dbReference type="ARBA" id="ARBA00023136"/>
    </source>
</evidence>
<protein>
    <submittedName>
        <fullName evidence="7">LysE/ArgO family amino acid transporter</fullName>
    </submittedName>
</protein>
<keyword evidence="8" id="KW-1185">Reference proteome</keyword>
<feature type="transmembrane region" description="Helical" evidence="6">
    <location>
        <begin position="68"/>
        <end position="87"/>
    </location>
</feature>